<dbReference type="Gene3D" id="1.10.260.40">
    <property type="entry name" value="lambda repressor-like DNA-binding domains"/>
    <property type="match status" value="1"/>
</dbReference>
<accession>A0ABZ0IU73</accession>
<evidence type="ECO:0000313" key="6">
    <source>
        <dbReference type="Proteomes" id="UP001302349"/>
    </source>
</evidence>
<dbReference type="SUPFAM" id="SSF53822">
    <property type="entry name" value="Periplasmic binding protein-like I"/>
    <property type="match status" value="1"/>
</dbReference>
<evidence type="ECO:0000259" key="4">
    <source>
        <dbReference type="PROSITE" id="PS50932"/>
    </source>
</evidence>
<protein>
    <submittedName>
        <fullName evidence="5">LacI family DNA-binding transcriptional regulator</fullName>
    </submittedName>
</protein>
<organism evidence="5 6">
    <name type="scientific">Imperialibacter roseus</name>
    <dbReference type="NCBI Taxonomy" id="1324217"/>
    <lineage>
        <taxon>Bacteria</taxon>
        <taxon>Pseudomonadati</taxon>
        <taxon>Bacteroidota</taxon>
        <taxon>Cytophagia</taxon>
        <taxon>Cytophagales</taxon>
        <taxon>Flammeovirgaceae</taxon>
        <taxon>Imperialibacter</taxon>
    </lineage>
</organism>
<dbReference type="Gene3D" id="3.40.50.2300">
    <property type="match status" value="2"/>
</dbReference>
<evidence type="ECO:0000256" key="2">
    <source>
        <dbReference type="ARBA" id="ARBA00023125"/>
    </source>
</evidence>
<evidence type="ECO:0000256" key="3">
    <source>
        <dbReference type="ARBA" id="ARBA00023163"/>
    </source>
</evidence>
<keyword evidence="6" id="KW-1185">Reference proteome</keyword>
<dbReference type="InterPro" id="IPR000843">
    <property type="entry name" value="HTH_LacI"/>
</dbReference>
<dbReference type="InterPro" id="IPR028082">
    <property type="entry name" value="Peripla_BP_I"/>
</dbReference>
<keyword evidence="3" id="KW-0804">Transcription</keyword>
<feature type="domain" description="HTH lacI-type" evidence="4">
    <location>
        <begin position="6"/>
        <end position="60"/>
    </location>
</feature>
<dbReference type="SMART" id="SM00354">
    <property type="entry name" value="HTH_LACI"/>
    <property type="match status" value="1"/>
</dbReference>
<dbReference type="InterPro" id="IPR046335">
    <property type="entry name" value="LacI/GalR-like_sensor"/>
</dbReference>
<evidence type="ECO:0000256" key="1">
    <source>
        <dbReference type="ARBA" id="ARBA00023015"/>
    </source>
</evidence>
<keyword evidence="1" id="KW-0805">Transcription regulation</keyword>
<proteinExistence type="predicted"/>
<dbReference type="EMBL" id="CP136051">
    <property type="protein sequence ID" value="WOK08296.1"/>
    <property type="molecule type" value="Genomic_DNA"/>
</dbReference>
<dbReference type="PROSITE" id="PS50932">
    <property type="entry name" value="HTH_LACI_2"/>
    <property type="match status" value="1"/>
</dbReference>
<sequence>MSKSDSTIRDIARTLGISKSTVSRALNNHYDVSQETARKVKELALKMDYQPNILARQLKLQRTNTLGVIIPETINRFFAKAVGGIQEVANSAGYNVMICQSNETLTLEQNNLQTLMSSKVDGLLVSVSRQTDRSDHFQYAINKDIPLVFFDRILEELAVSQVYSDNFDISFQGTEHLIQQGCKRIAFVAGPSHLFNSRNRLNGYLEALKANNIPVVESLIVQANYQAGHVQQYTRYLFDAKEKPDGIFAINDISALEMMHILKMKGLHIPRDVAVLGFNNEVICDFVEPTLSSIEHPAFDMGVAATRILLKQISSKEFTQQKELIKSRLVVRESSRRY</sequence>
<dbReference type="InterPro" id="IPR010982">
    <property type="entry name" value="Lambda_DNA-bd_dom_sf"/>
</dbReference>
<dbReference type="CDD" id="cd06267">
    <property type="entry name" value="PBP1_LacI_sugar_binding-like"/>
    <property type="match status" value="1"/>
</dbReference>
<dbReference type="RefSeq" id="WP_317490942.1">
    <property type="nucleotide sequence ID" value="NZ_CP136051.1"/>
</dbReference>
<keyword evidence="2 5" id="KW-0238">DNA-binding</keyword>
<dbReference type="Pfam" id="PF00356">
    <property type="entry name" value="LacI"/>
    <property type="match status" value="1"/>
</dbReference>
<dbReference type="PANTHER" id="PTHR30146">
    <property type="entry name" value="LACI-RELATED TRANSCRIPTIONAL REPRESSOR"/>
    <property type="match status" value="1"/>
</dbReference>
<dbReference type="SUPFAM" id="SSF47413">
    <property type="entry name" value="lambda repressor-like DNA-binding domains"/>
    <property type="match status" value="1"/>
</dbReference>
<dbReference type="Proteomes" id="UP001302349">
    <property type="component" value="Chromosome"/>
</dbReference>
<name>A0ABZ0IU73_9BACT</name>
<reference evidence="5 6" key="1">
    <citation type="journal article" date="2023" name="Microbiol. Resour. Announc.">
        <title>Complete Genome Sequence of Imperialibacter roseus strain P4T.</title>
        <authorList>
            <person name="Tizabi D.R."/>
            <person name="Bachvaroff T."/>
            <person name="Hill R.T."/>
        </authorList>
    </citation>
    <scope>NUCLEOTIDE SEQUENCE [LARGE SCALE GENOMIC DNA]</scope>
    <source>
        <strain evidence="5 6">P4T</strain>
    </source>
</reference>
<dbReference type="GO" id="GO:0003677">
    <property type="term" value="F:DNA binding"/>
    <property type="evidence" value="ECO:0007669"/>
    <property type="project" value="UniProtKB-KW"/>
</dbReference>
<dbReference type="PANTHER" id="PTHR30146:SF109">
    <property type="entry name" value="HTH-TYPE TRANSCRIPTIONAL REGULATOR GALS"/>
    <property type="match status" value="1"/>
</dbReference>
<dbReference type="CDD" id="cd01392">
    <property type="entry name" value="HTH_LacI"/>
    <property type="match status" value="1"/>
</dbReference>
<dbReference type="Pfam" id="PF13377">
    <property type="entry name" value="Peripla_BP_3"/>
    <property type="match status" value="1"/>
</dbReference>
<evidence type="ECO:0000313" key="5">
    <source>
        <dbReference type="EMBL" id="WOK08296.1"/>
    </source>
</evidence>
<gene>
    <name evidence="5" type="ORF">RT717_06550</name>
</gene>